<feature type="compositionally biased region" description="Basic and acidic residues" evidence="1">
    <location>
        <begin position="1"/>
        <end position="20"/>
    </location>
</feature>
<proteinExistence type="predicted"/>
<sequence length="106" mass="12337">MRLNEGEKEYEQKQEQEKENVAGSRGLYVRGFANQNKFGILPNFMTIRRHEVCGYRSYSPFTIARPFYLVKENSADFLPAYFILNNNFPDPAVVVGADFSPRFYQP</sequence>
<dbReference type="AlphaFoldDB" id="A0A7V5PNP0"/>
<organism evidence="2">
    <name type="scientific">Caldithrix abyssi</name>
    <dbReference type="NCBI Taxonomy" id="187145"/>
    <lineage>
        <taxon>Bacteria</taxon>
        <taxon>Pseudomonadati</taxon>
        <taxon>Calditrichota</taxon>
        <taxon>Calditrichia</taxon>
        <taxon>Calditrichales</taxon>
        <taxon>Calditrichaceae</taxon>
        <taxon>Caldithrix</taxon>
    </lineage>
</organism>
<protein>
    <submittedName>
        <fullName evidence="2">Uncharacterized protein</fullName>
    </submittedName>
</protein>
<name>A0A7V5PNP0_CALAY</name>
<reference evidence="2" key="1">
    <citation type="journal article" date="2020" name="mSystems">
        <title>Genome- and Community-Level Interaction Insights into Carbon Utilization and Element Cycling Functions of Hydrothermarchaeota in Hydrothermal Sediment.</title>
        <authorList>
            <person name="Zhou Z."/>
            <person name="Liu Y."/>
            <person name="Xu W."/>
            <person name="Pan J."/>
            <person name="Luo Z.H."/>
            <person name="Li M."/>
        </authorList>
    </citation>
    <scope>NUCLEOTIDE SEQUENCE [LARGE SCALE GENOMIC DNA]</scope>
    <source>
        <strain evidence="2">HyVt-527</strain>
    </source>
</reference>
<feature type="region of interest" description="Disordered" evidence="1">
    <location>
        <begin position="1"/>
        <end position="21"/>
    </location>
</feature>
<comment type="caution">
    <text evidence="2">The sequence shown here is derived from an EMBL/GenBank/DDBJ whole genome shotgun (WGS) entry which is preliminary data.</text>
</comment>
<dbReference type="EMBL" id="DROD01000308">
    <property type="protein sequence ID" value="HHJ52441.1"/>
    <property type="molecule type" value="Genomic_DNA"/>
</dbReference>
<dbReference type="Proteomes" id="UP000886124">
    <property type="component" value="Unassembled WGS sequence"/>
</dbReference>
<gene>
    <name evidence="2" type="ORF">ENJ89_04540</name>
</gene>
<evidence type="ECO:0000313" key="2">
    <source>
        <dbReference type="EMBL" id="HHJ52441.1"/>
    </source>
</evidence>
<accession>A0A7V5PNP0</accession>
<evidence type="ECO:0000256" key="1">
    <source>
        <dbReference type="SAM" id="MobiDB-lite"/>
    </source>
</evidence>